<dbReference type="InterPro" id="IPR025753">
    <property type="entry name" value="AAA_N_dom"/>
</dbReference>
<keyword evidence="3" id="KW-0378">Hydrolase</keyword>
<dbReference type="PROSITE" id="PS00674">
    <property type="entry name" value="AAA"/>
    <property type="match status" value="1"/>
</dbReference>
<dbReference type="InterPro" id="IPR003959">
    <property type="entry name" value="ATPase_AAA_core"/>
</dbReference>
<accession>B9S6B2</accession>
<evidence type="ECO:0000313" key="8">
    <source>
        <dbReference type="EMBL" id="EEF40802.1"/>
    </source>
</evidence>
<dbReference type="Gene3D" id="6.10.280.40">
    <property type="match status" value="1"/>
</dbReference>
<evidence type="ECO:0000256" key="3">
    <source>
        <dbReference type="ARBA" id="ARBA00022801"/>
    </source>
</evidence>
<gene>
    <name evidence="8" type="ORF">RCOM_0534670</name>
</gene>
<evidence type="ECO:0000313" key="9">
    <source>
        <dbReference type="Proteomes" id="UP000008311"/>
    </source>
</evidence>
<keyword evidence="6" id="KW-0547">Nucleotide-binding</keyword>
<dbReference type="Pfam" id="PF25568">
    <property type="entry name" value="AAA_lid_At3g28540"/>
    <property type="match status" value="1"/>
</dbReference>
<evidence type="ECO:0000256" key="4">
    <source>
        <dbReference type="ARBA" id="ARBA00022842"/>
    </source>
</evidence>
<dbReference type="Gene3D" id="3.40.50.300">
    <property type="entry name" value="P-loop containing nucleotide triphosphate hydrolases"/>
    <property type="match status" value="1"/>
</dbReference>
<dbReference type="eggNOG" id="KOG0743">
    <property type="taxonomic scope" value="Eukaryota"/>
</dbReference>
<comment type="cofactor">
    <cofactor evidence="1">
        <name>Mg(2+)</name>
        <dbReference type="ChEBI" id="CHEBI:18420"/>
    </cofactor>
</comment>
<dbReference type="PANTHER" id="PTHR23070">
    <property type="entry name" value="BCS1 AAA-TYPE ATPASE"/>
    <property type="match status" value="1"/>
</dbReference>
<evidence type="ECO:0000259" key="7">
    <source>
        <dbReference type="SMART" id="SM00382"/>
    </source>
</evidence>
<dbReference type="GO" id="GO:0005524">
    <property type="term" value="F:ATP binding"/>
    <property type="evidence" value="ECO:0007669"/>
    <property type="project" value="UniProtKB-KW"/>
</dbReference>
<evidence type="ECO:0000256" key="1">
    <source>
        <dbReference type="ARBA" id="ARBA00001946"/>
    </source>
</evidence>
<proteinExistence type="inferred from homology"/>
<dbReference type="Pfam" id="PF14363">
    <property type="entry name" value="AAA_assoc"/>
    <property type="match status" value="1"/>
</dbReference>
<dbReference type="InterPro" id="IPR003593">
    <property type="entry name" value="AAA+_ATPase"/>
</dbReference>
<dbReference type="SUPFAM" id="SSF52540">
    <property type="entry name" value="P-loop containing nucleoside triphosphate hydrolases"/>
    <property type="match status" value="1"/>
</dbReference>
<dbReference type="STRING" id="3988.B9S6B2"/>
<dbReference type="InterPro" id="IPR003960">
    <property type="entry name" value="ATPase_AAA_CS"/>
</dbReference>
<keyword evidence="4" id="KW-0460">Magnesium</keyword>
<dbReference type="GO" id="GO:0006950">
    <property type="term" value="P:response to stress"/>
    <property type="evidence" value="ECO:0007669"/>
    <property type="project" value="UniProtKB-ARBA"/>
</dbReference>
<dbReference type="EMBL" id="EQ973879">
    <property type="protein sequence ID" value="EEF40802.1"/>
    <property type="molecule type" value="Genomic_DNA"/>
</dbReference>
<keyword evidence="9" id="KW-1185">Reference proteome</keyword>
<evidence type="ECO:0000256" key="5">
    <source>
        <dbReference type="ARBA" id="ARBA00049360"/>
    </source>
</evidence>
<protein>
    <submittedName>
        <fullName evidence="8">Mitochondrial chaperone BCS1, putative</fullName>
    </submittedName>
</protein>
<dbReference type="InterPro" id="IPR050747">
    <property type="entry name" value="Mitochondrial_chaperone_BCS1"/>
</dbReference>
<dbReference type="InterPro" id="IPR027417">
    <property type="entry name" value="P-loop_NTPase"/>
</dbReference>
<dbReference type="AlphaFoldDB" id="B9S6B2"/>
<reference evidence="9" key="1">
    <citation type="journal article" date="2010" name="Nat. Biotechnol.">
        <title>Draft genome sequence of the oilseed species Ricinus communis.</title>
        <authorList>
            <person name="Chan A.P."/>
            <person name="Crabtree J."/>
            <person name="Zhao Q."/>
            <person name="Lorenzi H."/>
            <person name="Orvis J."/>
            <person name="Puiu D."/>
            <person name="Melake-Berhan A."/>
            <person name="Jones K.M."/>
            <person name="Redman J."/>
            <person name="Chen G."/>
            <person name="Cahoon E.B."/>
            <person name="Gedil M."/>
            <person name="Stanke M."/>
            <person name="Haas B.J."/>
            <person name="Wortman J.R."/>
            <person name="Fraser-Liggett C.M."/>
            <person name="Ravel J."/>
            <person name="Rabinowicz P.D."/>
        </authorList>
    </citation>
    <scope>NUCLEOTIDE SEQUENCE [LARGE SCALE GENOMIC DNA]</scope>
    <source>
        <strain evidence="9">cv. Hale</strain>
    </source>
</reference>
<dbReference type="Proteomes" id="UP000008311">
    <property type="component" value="Unassembled WGS sequence"/>
</dbReference>
<dbReference type="Pfam" id="PF00004">
    <property type="entry name" value="AAA"/>
    <property type="match status" value="1"/>
</dbReference>
<comment type="catalytic activity">
    <reaction evidence="5">
        <text>ATP + H2O = ADP + phosphate + H(+)</text>
        <dbReference type="Rhea" id="RHEA:13065"/>
        <dbReference type="ChEBI" id="CHEBI:15377"/>
        <dbReference type="ChEBI" id="CHEBI:15378"/>
        <dbReference type="ChEBI" id="CHEBI:30616"/>
        <dbReference type="ChEBI" id="CHEBI:43474"/>
        <dbReference type="ChEBI" id="CHEBI:456216"/>
    </reaction>
</comment>
<name>B9S6B2_RICCO</name>
<comment type="similarity">
    <text evidence="2">Belongs to the AAA ATPase family. BCS1 subfamily.</text>
</comment>
<evidence type="ECO:0000256" key="2">
    <source>
        <dbReference type="ARBA" id="ARBA00007448"/>
    </source>
</evidence>
<dbReference type="GO" id="GO:0016887">
    <property type="term" value="F:ATP hydrolysis activity"/>
    <property type="evidence" value="ECO:0007669"/>
    <property type="project" value="InterPro"/>
</dbReference>
<dbReference type="InterPro" id="IPR058017">
    <property type="entry name" value="At3g28540-like_C"/>
</dbReference>
<sequence>MEGYLKLIPCNVSLLSAYSSVSTSWVLFNTAYKQIIPKQLHNHGRNELYDAAQAYLSTKIGPKNHILGVGKLEQKKNVSVAIAAGGKVEDTFRGIPITWLCVETEKSEYNDDSRRQAVNKCSYWMSFDRKEVLKFYRQISTYDRGSWKAVEFHHPASFDTLALDPKLKKAIIDDLDRFMALKDFYKRVGKAWKRGYLLHGPPGTGKSSLIAAMANYLNFDVYDLELGNVGSDGELRKLLLNTTNRSILIIEDIGCNSEVHDRSKITDQKDSSSDKYNKTFTLSTLLNCIDGLWSSCGEVRIVVFTTNHKEVLDPALLRPGRMDMHINISYRTSQGFRVLAFNYLGIHDHKLFKEIDGLMENTKVIPAALAEELLKSDDADVAFREVMNFLSRKKMEEVQIDGKDETQRLRTV</sequence>
<dbReference type="CDD" id="cd19510">
    <property type="entry name" value="RecA-like_BCS1"/>
    <property type="match status" value="1"/>
</dbReference>
<feature type="domain" description="AAA+ ATPase" evidence="7">
    <location>
        <begin position="192"/>
        <end position="332"/>
    </location>
</feature>
<organism evidence="8 9">
    <name type="scientific">Ricinus communis</name>
    <name type="common">Castor bean</name>
    <dbReference type="NCBI Taxonomy" id="3988"/>
    <lineage>
        <taxon>Eukaryota</taxon>
        <taxon>Viridiplantae</taxon>
        <taxon>Streptophyta</taxon>
        <taxon>Embryophyta</taxon>
        <taxon>Tracheophyta</taxon>
        <taxon>Spermatophyta</taxon>
        <taxon>Magnoliopsida</taxon>
        <taxon>eudicotyledons</taxon>
        <taxon>Gunneridae</taxon>
        <taxon>Pentapetalae</taxon>
        <taxon>rosids</taxon>
        <taxon>fabids</taxon>
        <taxon>Malpighiales</taxon>
        <taxon>Euphorbiaceae</taxon>
        <taxon>Acalyphoideae</taxon>
        <taxon>Acalypheae</taxon>
        <taxon>Ricinus</taxon>
    </lineage>
</organism>
<keyword evidence="6" id="KW-0067">ATP-binding</keyword>
<dbReference type="InParanoid" id="B9S6B2"/>
<dbReference type="SMART" id="SM00382">
    <property type="entry name" value="AAA"/>
    <property type="match status" value="1"/>
</dbReference>
<evidence type="ECO:0000256" key="6">
    <source>
        <dbReference type="RuleBase" id="RU003651"/>
    </source>
</evidence>